<accession>A0A2T4JFC0</accession>
<dbReference type="PANTHER" id="PTHR43190">
    <property type="entry name" value="N-ACETYL-D-GLUCOSAMINE KINASE"/>
    <property type="match status" value="1"/>
</dbReference>
<dbReference type="SUPFAM" id="SSF53067">
    <property type="entry name" value="Actin-like ATPase domain"/>
    <property type="match status" value="2"/>
</dbReference>
<evidence type="ECO:0000259" key="1">
    <source>
        <dbReference type="Pfam" id="PF01869"/>
    </source>
</evidence>
<proteinExistence type="predicted"/>
<dbReference type="CDD" id="cd24082">
    <property type="entry name" value="ASKHA_NBD_GspK-like"/>
    <property type="match status" value="1"/>
</dbReference>
<organism evidence="2 3">
    <name type="scientific">Fuscovulum blasticum DSM 2131</name>
    <dbReference type="NCBI Taxonomy" id="1188250"/>
    <lineage>
        <taxon>Bacteria</taxon>
        <taxon>Pseudomonadati</taxon>
        <taxon>Pseudomonadota</taxon>
        <taxon>Alphaproteobacteria</taxon>
        <taxon>Rhodobacterales</taxon>
        <taxon>Paracoccaceae</taxon>
        <taxon>Pseudogemmobacter</taxon>
    </lineage>
</organism>
<dbReference type="InterPro" id="IPR052519">
    <property type="entry name" value="Euk-type_GlcNAc_Kinase"/>
</dbReference>
<dbReference type="Proteomes" id="UP000241362">
    <property type="component" value="Unassembled WGS sequence"/>
</dbReference>
<protein>
    <submittedName>
        <fullName evidence="2">ATPase</fullName>
    </submittedName>
</protein>
<dbReference type="Pfam" id="PF01869">
    <property type="entry name" value="BcrAD_BadFG"/>
    <property type="match status" value="1"/>
</dbReference>
<evidence type="ECO:0000313" key="2">
    <source>
        <dbReference type="EMBL" id="PTE16614.1"/>
    </source>
</evidence>
<dbReference type="PANTHER" id="PTHR43190:SF3">
    <property type="entry name" value="N-ACETYL-D-GLUCOSAMINE KINASE"/>
    <property type="match status" value="1"/>
</dbReference>
<sequence length="277" mass="27471">MHYLVGVDGGGTGCRVAVADSSGAVLARAEGGPANIASDTDAAARTILACVSEALTRAAGLLADLRTVRAGLGLAGANARGAPERLAAALPFAARIETDAIAATRGALGGADGLLAAMGTGSVFVRQRGGETRQFGGWGLILGDEGSGARLGRAALSRALRAHDGFTPLTPFLCDLLARHGGPSGVVAFSLTATPRDFGALAPEILASDDPAARALWAENVSDIAEILQALGAGPGLPVTFTGGLGPAYAAALPHLPQRTALGTALDGALLLAREVG</sequence>
<dbReference type="InterPro" id="IPR002731">
    <property type="entry name" value="ATPase_BadF"/>
</dbReference>
<dbReference type="EMBL" id="PZKE01000001">
    <property type="protein sequence ID" value="PTE16614.1"/>
    <property type="molecule type" value="Genomic_DNA"/>
</dbReference>
<comment type="caution">
    <text evidence="2">The sequence shown here is derived from an EMBL/GenBank/DDBJ whole genome shotgun (WGS) entry which is preliminary data.</text>
</comment>
<dbReference type="AlphaFoldDB" id="A0A2T4JFC0"/>
<dbReference type="InterPro" id="IPR043129">
    <property type="entry name" value="ATPase_NBD"/>
</dbReference>
<keyword evidence="3" id="KW-1185">Reference proteome</keyword>
<dbReference type="RefSeq" id="WP_107671775.1">
    <property type="nucleotide sequence ID" value="NZ_PZKE01000001.1"/>
</dbReference>
<feature type="domain" description="ATPase BadF/BadG/BcrA/BcrD type" evidence="1">
    <location>
        <begin position="5"/>
        <end position="245"/>
    </location>
</feature>
<dbReference type="Gene3D" id="3.30.420.40">
    <property type="match status" value="2"/>
</dbReference>
<reference evidence="2 3" key="1">
    <citation type="submission" date="2018-03" db="EMBL/GenBank/DDBJ databases">
        <title>Rhodobacter blasticus.</title>
        <authorList>
            <person name="Meyer T.E."/>
            <person name="Miller S."/>
            <person name="Lodha T."/>
            <person name="Gandham S."/>
            <person name="Chintalapati S."/>
            <person name="Chintalapati V.R."/>
        </authorList>
    </citation>
    <scope>NUCLEOTIDE SEQUENCE [LARGE SCALE GENOMIC DNA]</scope>
    <source>
        <strain evidence="2 3">DSM 2131</strain>
    </source>
</reference>
<name>A0A2T4JFC0_FUSBL</name>
<evidence type="ECO:0000313" key="3">
    <source>
        <dbReference type="Proteomes" id="UP000241362"/>
    </source>
</evidence>
<gene>
    <name evidence="2" type="ORF">C5F44_01825</name>
</gene>